<reference evidence="8 9" key="1">
    <citation type="submission" date="2019-05" db="EMBL/GenBank/DDBJ databases">
        <authorList>
            <person name="Zhou X."/>
        </authorList>
    </citation>
    <scope>NUCLEOTIDE SEQUENCE [LARGE SCALE GENOMIC DNA]</scope>
    <source>
        <strain evidence="8 9">DSM 432</strain>
    </source>
</reference>
<dbReference type="InterPro" id="IPR009057">
    <property type="entry name" value="Homeodomain-like_sf"/>
</dbReference>
<accession>A0A6C1KK35</accession>
<evidence type="ECO:0000256" key="1">
    <source>
        <dbReference type="ARBA" id="ARBA00022491"/>
    </source>
</evidence>
<dbReference type="PROSITE" id="PS50977">
    <property type="entry name" value="HTH_TETR_2"/>
    <property type="match status" value="1"/>
</dbReference>
<dbReference type="FunFam" id="1.10.10.60:FF:000141">
    <property type="entry name" value="TetR family transcriptional regulator"/>
    <property type="match status" value="1"/>
</dbReference>
<name>A0A6C1KK35_XANAU</name>
<feature type="domain" description="HTH tetR-type" evidence="7">
    <location>
        <begin position="28"/>
        <end position="88"/>
    </location>
</feature>
<dbReference type="GeneID" id="95773384"/>
<dbReference type="InterPro" id="IPR023772">
    <property type="entry name" value="DNA-bd_HTH_TetR-type_CS"/>
</dbReference>
<dbReference type="PROSITE" id="PS01081">
    <property type="entry name" value="HTH_TETR_1"/>
    <property type="match status" value="1"/>
</dbReference>
<dbReference type="Gene3D" id="1.10.10.60">
    <property type="entry name" value="Homeodomain-like"/>
    <property type="match status" value="1"/>
</dbReference>
<dbReference type="InterPro" id="IPR001647">
    <property type="entry name" value="HTH_TetR"/>
</dbReference>
<protein>
    <submittedName>
        <fullName evidence="8">TetR/AcrR family transcriptional regulator</fullName>
    </submittedName>
</protein>
<organism evidence="8 9">
    <name type="scientific">Xanthobacter autotrophicus</name>
    <dbReference type="NCBI Taxonomy" id="280"/>
    <lineage>
        <taxon>Bacteria</taxon>
        <taxon>Pseudomonadati</taxon>
        <taxon>Pseudomonadota</taxon>
        <taxon>Alphaproteobacteria</taxon>
        <taxon>Hyphomicrobiales</taxon>
        <taxon>Xanthobacteraceae</taxon>
        <taxon>Xanthobacter</taxon>
    </lineage>
</organism>
<proteinExistence type="predicted"/>
<dbReference type="PRINTS" id="PR00455">
    <property type="entry name" value="HTHTETR"/>
</dbReference>
<dbReference type="InterPro" id="IPR050109">
    <property type="entry name" value="HTH-type_TetR-like_transc_reg"/>
</dbReference>
<keyword evidence="4" id="KW-0804">Transcription</keyword>
<feature type="region of interest" description="Disordered" evidence="6">
    <location>
        <begin position="1"/>
        <end position="26"/>
    </location>
</feature>
<evidence type="ECO:0000313" key="8">
    <source>
        <dbReference type="EMBL" id="TLX44007.1"/>
    </source>
</evidence>
<dbReference type="Pfam" id="PF00440">
    <property type="entry name" value="TetR_N"/>
    <property type="match status" value="1"/>
</dbReference>
<dbReference type="SUPFAM" id="SSF48498">
    <property type="entry name" value="Tetracyclin repressor-like, C-terminal domain"/>
    <property type="match status" value="1"/>
</dbReference>
<keyword evidence="1" id="KW-0678">Repressor</keyword>
<sequence>MAPPKPTDAVLADPSPWRSPAQRGRDRALKREAVLKAAARLFNEKGFHATSLDDVARQLNVTKPTLYHYFRSKDEVLFECCRMGLEMIEAAATPVPGSSASGLERLRALMEQYAEAMTMDFGMSITRTPDTALSPENRAELRRLKSQIDRAMRGVIQSGIEDGSIAPCDVRTAAFAIAGALNAIAHWYKPGGPLAPAEIARQTADFLIQGLAPRTPERRRRKR</sequence>
<feature type="DNA-binding region" description="H-T-H motif" evidence="5">
    <location>
        <begin position="51"/>
        <end position="70"/>
    </location>
</feature>
<dbReference type="PANTHER" id="PTHR30055">
    <property type="entry name" value="HTH-TYPE TRANSCRIPTIONAL REGULATOR RUTR"/>
    <property type="match status" value="1"/>
</dbReference>
<evidence type="ECO:0000313" key="9">
    <source>
        <dbReference type="Proteomes" id="UP000305131"/>
    </source>
</evidence>
<evidence type="ECO:0000256" key="2">
    <source>
        <dbReference type="ARBA" id="ARBA00023015"/>
    </source>
</evidence>
<evidence type="ECO:0000256" key="3">
    <source>
        <dbReference type="ARBA" id="ARBA00023125"/>
    </source>
</evidence>
<dbReference type="SUPFAM" id="SSF46689">
    <property type="entry name" value="Homeodomain-like"/>
    <property type="match status" value="1"/>
</dbReference>
<dbReference type="EMBL" id="VAUP01000015">
    <property type="protein sequence ID" value="TLX44007.1"/>
    <property type="molecule type" value="Genomic_DNA"/>
</dbReference>
<dbReference type="OrthoDB" id="9779746at2"/>
<evidence type="ECO:0000256" key="6">
    <source>
        <dbReference type="SAM" id="MobiDB-lite"/>
    </source>
</evidence>
<evidence type="ECO:0000256" key="5">
    <source>
        <dbReference type="PROSITE-ProRule" id="PRU00335"/>
    </source>
</evidence>
<dbReference type="Proteomes" id="UP000305131">
    <property type="component" value="Unassembled WGS sequence"/>
</dbReference>
<comment type="caution">
    <text evidence="8">The sequence shown here is derived from an EMBL/GenBank/DDBJ whole genome shotgun (WGS) entry which is preliminary data.</text>
</comment>
<keyword evidence="2" id="KW-0805">Transcription regulation</keyword>
<gene>
    <name evidence="8" type="ORF">FBQ73_07950</name>
</gene>
<dbReference type="GO" id="GO:0003700">
    <property type="term" value="F:DNA-binding transcription factor activity"/>
    <property type="evidence" value="ECO:0007669"/>
    <property type="project" value="TreeGrafter"/>
</dbReference>
<dbReference type="AlphaFoldDB" id="A0A6C1KK35"/>
<keyword evidence="3 5" id="KW-0238">DNA-binding</keyword>
<dbReference type="Gene3D" id="1.10.357.10">
    <property type="entry name" value="Tetracycline Repressor, domain 2"/>
    <property type="match status" value="1"/>
</dbReference>
<dbReference type="InterPro" id="IPR036271">
    <property type="entry name" value="Tet_transcr_reg_TetR-rel_C_sf"/>
</dbReference>
<dbReference type="GO" id="GO:0000976">
    <property type="term" value="F:transcription cis-regulatory region binding"/>
    <property type="evidence" value="ECO:0007669"/>
    <property type="project" value="TreeGrafter"/>
</dbReference>
<dbReference type="InterPro" id="IPR041490">
    <property type="entry name" value="KstR2_TetR_C"/>
</dbReference>
<evidence type="ECO:0000256" key="4">
    <source>
        <dbReference type="ARBA" id="ARBA00023163"/>
    </source>
</evidence>
<dbReference type="Pfam" id="PF17932">
    <property type="entry name" value="TetR_C_24"/>
    <property type="match status" value="1"/>
</dbReference>
<dbReference type="RefSeq" id="WP_138398914.1">
    <property type="nucleotide sequence ID" value="NZ_JBAFVI010000001.1"/>
</dbReference>
<dbReference type="PANTHER" id="PTHR30055:SF175">
    <property type="entry name" value="HTH-TYPE TRANSCRIPTIONAL REPRESSOR KSTR2"/>
    <property type="match status" value="1"/>
</dbReference>
<evidence type="ECO:0000259" key="7">
    <source>
        <dbReference type="PROSITE" id="PS50977"/>
    </source>
</evidence>